<name>A0A2M3ZRQ4_9DIPT</name>
<dbReference type="EMBL" id="GGFM01010458">
    <property type="protein sequence ID" value="MBW31209.1"/>
    <property type="molecule type" value="Transcribed_RNA"/>
</dbReference>
<sequence>MLPLLLLLLQQGYSFDLCVLVVWLNLRALLQLRFTYSDCVCKFYEFLFLFNYYFRHLSTLCHFRALCGTYPRAHHVISDTCLLRCA</sequence>
<reference evidence="1" key="1">
    <citation type="submission" date="2018-01" db="EMBL/GenBank/DDBJ databases">
        <title>An insight into the sialome of Amazonian anophelines.</title>
        <authorList>
            <person name="Ribeiro J.M."/>
            <person name="Scarpassa V."/>
            <person name="Calvo E."/>
        </authorList>
    </citation>
    <scope>NUCLEOTIDE SEQUENCE</scope>
    <source>
        <tissue evidence="1">Salivary glands</tissue>
    </source>
</reference>
<protein>
    <submittedName>
        <fullName evidence="1">Putative secreted peptide</fullName>
    </submittedName>
</protein>
<evidence type="ECO:0000313" key="1">
    <source>
        <dbReference type="EMBL" id="MBW31209.1"/>
    </source>
</evidence>
<dbReference type="AlphaFoldDB" id="A0A2M3ZRQ4"/>
<proteinExistence type="predicted"/>
<accession>A0A2M3ZRQ4</accession>
<organism evidence="1">
    <name type="scientific">Anopheles braziliensis</name>
    <dbReference type="NCBI Taxonomy" id="58242"/>
    <lineage>
        <taxon>Eukaryota</taxon>
        <taxon>Metazoa</taxon>
        <taxon>Ecdysozoa</taxon>
        <taxon>Arthropoda</taxon>
        <taxon>Hexapoda</taxon>
        <taxon>Insecta</taxon>
        <taxon>Pterygota</taxon>
        <taxon>Neoptera</taxon>
        <taxon>Endopterygota</taxon>
        <taxon>Diptera</taxon>
        <taxon>Nematocera</taxon>
        <taxon>Culicoidea</taxon>
        <taxon>Culicidae</taxon>
        <taxon>Anophelinae</taxon>
        <taxon>Anopheles</taxon>
    </lineage>
</organism>